<dbReference type="Pfam" id="PF07690">
    <property type="entry name" value="MFS_1"/>
    <property type="match status" value="2"/>
</dbReference>
<sequence>MNSPGLSISGQSVLVFTALAGIMPMTAFVALIVPIVRTLGLAEWHAGLSVTASGLLWMLSARGWGALGDRIGRRRVLLIVLSAYALVYVVMALFVDQALRDPPAVLVSVAVLVATRGLIGLFYAGILPTATAIIADLVPAGQRASYMAQLGAANALGMVVGPAVGGWIAYGGLALSLYVAAALPLLSLLTVWWLLPASAAVAVERSGGRRLSLSWSDERLLLSLLTSLVVTAAISIAQVVAGFFAFDRLQLSAAEGARVTGLVLAALGVGIGLAQALVMNLRKVLPVRWIMLGSLVSTIGFALVPLVQNQWQLLAAHVLAAFGMGLLFPSFQALTADSVEAHEQGAAAGTVAAAQGLGMVVGPLIGTLLYRWSPNAPYLLITLVLAALLLVASMRQQR</sequence>
<feature type="domain" description="Major facilitator superfamily (MFS) profile" evidence="6">
    <location>
        <begin position="1"/>
        <end position="398"/>
    </location>
</feature>
<evidence type="ECO:0000256" key="2">
    <source>
        <dbReference type="ARBA" id="ARBA00022692"/>
    </source>
</evidence>
<organism evidence="7 8">
    <name type="scientific">Pseudomonas piscis</name>
    <dbReference type="NCBI Taxonomy" id="2614538"/>
    <lineage>
        <taxon>Bacteria</taxon>
        <taxon>Pseudomonadati</taxon>
        <taxon>Pseudomonadota</taxon>
        <taxon>Gammaproteobacteria</taxon>
        <taxon>Pseudomonadales</taxon>
        <taxon>Pseudomonadaceae</taxon>
        <taxon>Pseudomonas</taxon>
    </lineage>
</organism>
<feature type="transmembrane region" description="Helical" evidence="5">
    <location>
        <begin position="176"/>
        <end position="199"/>
    </location>
</feature>
<dbReference type="InterPro" id="IPR036259">
    <property type="entry name" value="MFS_trans_sf"/>
</dbReference>
<feature type="transmembrane region" description="Helical" evidence="5">
    <location>
        <begin position="44"/>
        <end position="64"/>
    </location>
</feature>
<feature type="transmembrane region" description="Helical" evidence="5">
    <location>
        <begin position="258"/>
        <end position="277"/>
    </location>
</feature>
<dbReference type="PANTHER" id="PTHR23546:SF1">
    <property type="entry name" value="MEMBRANE PROTEIN"/>
    <property type="match status" value="1"/>
</dbReference>
<evidence type="ECO:0000256" key="3">
    <source>
        <dbReference type="ARBA" id="ARBA00022989"/>
    </source>
</evidence>
<accession>A0ABY9NPB0</accession>
<evidence type="ECO:0000313" key="7">
    <source>
        <dbReference type="EMBL" id="WMN20401.1"/>
    </source>
</evidence>
<dbReference type="Proteomes" id="UP001237292">
    <property type="component" value="Chromosome"/>
</dbReference>
<feature type="transmembrane region" description="Helical" evidence="5">
    <location>
        <begin position="12"/>
        <end position="32"/>
    </location>
</feature>
<dbReference type="InterPro" id="IPR011701">
    <property type="entry name" value="MFS"/>
</dbReference>
<evidence type="ECO:0000256" key="5">
    <source>
        <dbReference type="SAM" id="Phobius"/>
    </source>
</evidence>
<dbReference type="PROSITE" id="PS50850">
    <property type="entry name" value="MFS"/>
    <property type="match status" value="1"/>
</dbReference>
<feature type="transmembrane region" description="Helical" evidence="5">
    <location>
        <begin position="346"/>
        <end position="370"/>
    </location>
</feature>
<dbReference type="RefSeq" id="WP_085598316.1">
    <property type="nucleotide sequence ID" value="NZ_CP133164.1"/>
</dbReference>
<evidence type="ECO:0000259" key="6">
    <source>
        <dbReference type="PROSITE" id="PS50850"/>
    </source>
</evidence>
<dbReference type="InterPro" id="IPR020846">
    <property type="entry name" value="MFS_dom"/>
</dbReference>
<gene>
    <name evidence="7" type="ORF">QL104_13705</name>
</gene>
<name>A0ABY9NPB0_9PSED</name>
<feature type="transmembrane region" description="Helical" evidence="5">
    <location>
        <begin position="376"/>
        <end position="394"/>
    </location>
</feature>
<evidence type="ECO:0000256" key="1">
    <source>
        <dbReference type="ARBA" id="ARBA00004141"/>
    </source>
</evidence>
<dbReference type="EMBL" id="CP133164">
    <property type="protein sequence ID" value="WMN20401.1"/>
    <property type="molecule type" value="Genomic_DNA"/>
</dbReference>
<evidence type="ECO:0000313" key="8">
    <source>
        <dbReference type="Proteomes" id="UP001237292"/>
    </source>
</evidence>
<feature type="transmembrane region" description="Helical" evidence="5">
    <location>
        <begin position="107"/>
        <end position="138"/>
    </location>
</feature>
<keyword evidence="3 5" id="KW-1133">Transmembrane helix</keyword>
<feature type="transmembrane region" description="Helical" evidence="5">
    <location>
        <begin position="313"/>
        <end position="334"/>
    </location>
</feature>
<dbReference type="PRINTS" id="PR01035">
    <property type="entry name" value="TCRTETA"/>
</dbReference>
<protein>
    <submittedName>
        <fullName evidence="7">MFS transporter</fullName>
    </submittedName>
</protein>
<dbReference type="InterPro" id="IPR001958">
    <property type="entry name" value="Tet-R_TetA/multi-R_MdtG-like"/>
</dbReference>
<keyword evidence="4 5" id="KW-0472">Membrane</keyword>
<feature type="transmembrane region" description="Helical" evidence="5">
    <location>
        <begin position="289"/>
        <end position="307"/>
    </location>
</feature>
<evidence type="ECO:0000256" key="4">
    <source>
        <dbReference type="ARBA" id="ARBA00023136"/>
    </source>
</evidence>
<comment type="subcellular location">
    <subcellularLocation>
        <location evidence="1">Membrane</location>
        <topology evidence="1">Multi-pass membrane protein</topology>
    </subcellularLocation>
</comment>
<reference evidence="7 8" key="1">
    <citation type="journal article" date="2023" name="Access Microbiol">
        <title>The genome of a steinernematid-associated Pseudomonas piscis bacterium encodes the biosynthesis of insect toxins.</title>
        <authorList>
            <person name="Awori R.M."/>
            <person name="Hendre P."/>
            <person name="Amugune N.O."/>
        </authorList>
    </citation>
    <scope>NUCLEOTIDE SEQUENCE [LARGE SCALE GENOMIC DNA]</scope>
    <source>
        <strain evidence="7 8">75</strain>
    </source>
</reference>
<keyword evidence="2 5" id="KW-0812">Transmembrane</keyword>
<keyword evidence="8" id="KW-1185">Reference proteome</keyword>
<dbReference type="PANTHER" id="PTHR23546">
    <property type="entry name" value="TRANSPORT PROTEIN"/>
    <property type="match status" value="1"/>
</dbReference>
<proteinExistence type="predicted"/>
<dbReference type="Gene3D" id="1.20.1250.20">
    <property type="entry name" value="MFS general substrate transporter like domains"/>
    <property type="match status" value="1"/>
</dbReference>
<feature type="transmembrane region" description="Helical" evidence="5">
    <location>
        <begin position="220"/>
        <end position="246"/>
    </location>
</feature>
<feature type="transmembrane region" description="Helical" evidence="5">
    <location>
        <begin position="76"/>
        <end position="95"/>
    </location>
</feature>
<feature type="transmembrane region" description="Helical" evidence="5">
    <location>
        <begin position="150"/>
        <end position="170"/>
    </location>
</feature>
<dbReference type="SUPFAM" id="SSF103473">
    <property type="entry name" value="MFS general substrate transporter"/>
    <property type="match status" value="1"/>
</dbReference>